<dbReference type="Pfam" id="PF13189">
    <property type="entry name" value="Cytidylate_kin2"/>
    <property type="match status" value="1"/>
</dbReference>
<name>A0A1F6G5K9_9PROT</name>
<accession>A0A1F6G5K9</accession>
<proteinExistence type="predicted"/>
<dbReference type="AlphaFoldDB" id="A0A1F6G5K9"/>
<dbReference type="EMBL" id="MFNE01000051">
    <property type="protein sequence ID" value="OGG93397.1"/>
    <property type="molecule type" value="Genomic_DNA"/>
</dbReference>
<dbReference type="InterPro" id="IPR027417">
    <property type="entry name" value="P-loop_NTPase"/>
</dbReference>
<evidence type="ECO:0000313" key="1">
    <source>
        <dbReference type="EMBL" id="OGG93397.1"/>
    </source>
</evidence>
<reference evidence="1 2" key="1">
    <citation type="journal article" date="2016" name="Nat. Commun.">
        <title>Thousands of microbial genomes shed light on interconnected biogeochemical processes in an aquifer system.</title>
        <authorList>
            <person name="Anantharaman K."/>
            <person name="Brown C.T."/>
            <person name="Hug L.A."/>
            <person name="Sharon I."/>
            <person name="Castelle C.J."/>
            <person name="Probst A.J."/>
            <person name="Thomas B.C."/>
            <person name="Singh A."/>
            <person name="Wilkins M.J."/>
            <person name="Karaoz U."/>
            <person name="Brodie E.L."/>
            <person name="Williams K.H."/>
            <person name="Hubbard S.S."/>
            <person name="Banfield J.F."/>
        </authorList>
    </citation>
    <scope>NUCLEOTIDE SEQUENCE [LARGE SCALE GENOMIC DNA]</scope>
</reference>
<dbReference type="SUPFAM" id="SSF52540">
    <property type="entry name" value="P-loop containing nucleoside triphosphate hydrolases"/>
    <property type="match status" value="1"/>
</dbReference>
<dbReference type="Gene3D" id="3.40.50.300">
    <property type="entry name" value="P-loop containing nucleotide triphosphate hydrolases"/>
    <property type="match status" value="1"/>
</dbReference>
<protein>
    <recommendedName>
        <fullName evidence="3">Cytidylate kinase</fullName>
    </recommendedName>
</protein>
<evidence type="ECO:0008006" key="3">
    <source>
        <dbReference type="Google" id="ProtNLM"/>
    </source>
</evidence>
<gene>
    <name evidence="1" type="ORF">A2527_01625</name>
</gene>
<dbReference type="STRING" id="1817772.A2527_01625"/>
<evidence type="ECO:0000313" key="2">
    <source>
        <dbReference type="Proteomes" id="UP000178449"/>
    </source>
</evidence>
<dbReference type="Proteomes" id="UP000178449">
    <property type="component" value="Unassembled WGS sequence"/>
</dbReference>
<sequence>MHFNILPSVDQRIHTWMQQQDKLTKSDKDAKFRFSITLSREFGCEAYPLALALKEKLEAHDPGHQWTIFDRALIDQIMVDNNISRSVLEKFGTKNVFYDSLLSNLDPHWTSDSEVYELMVKTILSLAEAGRGIFVGRGASVITSEMKRCFHFRLIADKEWRIESLMSRGEMTREEVSELMQEREKERERFINRFLGVNINAAENYHLVINNGKSSVEEMARTVIHHSLLHMDNLVQSKS</sequence>
<comment type="caution">
    <text evidence="1">The sequence shown here is derived from an EMBL/GenBank/DDBJ whole genome shotgun (WGS) entry which is preliminary data.</text>
</comment>
<organism evidence="1 2">
    <name type="scientific">Candidatus Lambdaproteobacteria bacterium RIFOXYD2_FULL_50_16</name>
    <dbReference type="NCBI Taxonomy" id="1817772"/>
    <lineage>
        <taxon>Bacteria</taxon>
        <taxon>Pseudomonadati</taxon>
        <taxon>Pseudomonadota</taxon>
        <taxon>Candidatus Lambdaproteobacteria</taxon>
    </lineage>
</organism>